<evidence type="ECO:0000256" key="1">
    <source>
        <dbReference type="SAM" id="MobiDB-lite"/>
    </source>
</evidence>
<gene>
    <name evidence="3" type="ORF">H4W27_001291</name>
</gene>
<keyword evidence="4" id="KW-1185">Reference proteome</keyword>
<evidence type="ECO:0008006" key="5">
    <source>
        <dbReference type="Google" id="ProtNLM"/>
    </source>
</evidence>
<evidence type="ECO:0000313" key="3">
    <source>
        <dbReference type="EMBL" id="MBE1524173.1"/>
    </source>
</evidence>
<dbReference type="Pfam" id="PF12028">
    <property type="entry name" value="DUF3515"/>
    <property type="match status" value="1"/>
</dbReference>
<accession>A0ABR9JEH9</accession>
<evidence type="ECO:0000256" key="2">
    <source>
        <dbReference type="SAM" id="SignalP"/>
    </source>
</evidence>
<organism evidence="3 4">
    <name type="scientific">Nesterenkonia lutea</name>
    <dbReference type="NCBI Taxonomy" id="272919"/>
    <lineage>
        <taxon>Bacteria</taxon>
        <taxon>Bacillati</taxon>
        <taxon>Actinomycetota</taxon>
        <taxon>Actinomycetes</taxon>
        <taxon>Micrococcales</taxon>
        <taxon>Micrococcaceae</taxon>
        <taxon>Nesterenkonia</taxon>
    </lineage>
</organism>
<dbReference type="InterPro" id="IPR021903">
    <property type="entry name" value="DUF3515"/>
</dbReference>
<comment type="caution">
    <text evidence="3">The sequence shown here is derived from an EMBL/GenBank/DDBJ whole genome shotgun (WGS) entry which is preliminary data.</text>
</comment>
<sequence>MPFNPGYRRVHGRGVVAGPAALLAAGLLLSGCASTATVEAAPDAANPECADVMLAVPEVIGDHELRPTTSQGTAVWGDPSQVVVRCGVEPPGPSTEHCVGAEGVDWLAVEEDDQTWRLVSYGRDPAVEVLLNLDQVASSTAMLSMSTAVQRVEQTRSCTTTEQDIEETEDAQDVAEGSAQSGGTLERQ</sequence>
<feature type="signal peptide" evidence="2">
    <location>
        <begin position="1"/>
        <end position="35"/>
    </location>
</feature>
<name>A0ABR9JEH9_9MICC</name>
<feature type="region of interest" description="Disordered" evidence="1">
    <location>
        <begin position="154"/>
        <end position="188"/>
    </location>
</feature>
<feature type="compositionally biased region" description="Acidic residues" evidence="1">
    <location>
        <begin position="163"/>
        <end position="173"/>
    </location>
</feature>
<feature type="chain" id="PRO_5046147751" description="DUF3515 domain-containing protein" evidence="2">
    <location>
        <begin position="36"/>
        <end position="188"/>
    </location>
</feature>
<proteinExistence type="predicted"/>
<reference evidence="3 4" key="1">
    <citation type="submission" date="2020-10" db="EMBL/GenBank/DDBJ databases">
        <title>Sequencing the genomes of 1000 actinobacteria strains.</title>
        <authorList>
            <person name="Klenk H.-P."/>
        </authorList>
    </citation>
    <scope>NUCLEOTIDE SEQUENCE [LARGE SCALE GENOMIC DNA]</scope>
    <source>
        <strain evidence="3 4">DSM 15666</strain>
    </source>
</reference>
<evidence type="ECO:0000313" key="4">
    <source>
        <dbReference type="Proteomes" id="UP000643525"/>
    </source>
</evidence>
<feature type="compositionally biased region" description="Polar residues" evidence="1">
    <location>
        <begin position="178"/>
        <end position="188"/>
    </location>
</feature>
<dbReference type="Proteomes" id="UP000643525">
    <property type="component" value="Unassembled WGS sequence"/>
</dbReference>
<keyword evidence="2" id="KW-0732">Signal</keyword>
<protein>
    <recommendedName>
        <fullName evidence="5">DUF3515 domain-containing protein</fullName>
    </recommendedName>
</protein>
<dbReference type="RefSeq" id="WP_192595225.1">
    <property type="nucleotide sequence ID" value="NZ_BAAALJ010000020.1"/>
</dbReference>
<dbReference type="EMBL" id="JADBED010000001">
    <property type="protein sequence ID" value="MBE1524173.1"/>
    <property type="molecule type" value="Genomic_DNA"/>
</dbReference>